<dbReference type="SMART" id="SM00530">
    <property type="entry name" value="HTH_XRE"/>
    <property type="match status" value="1"/>
</dbReference>
<organism evidence="3 4">
    <name type="scientific">Bordetella holmesii CDC-H585-BH</name>
    <dbReference type="NCBI Taxonomy" id="1331206"/>
    <lineage>
        <taxon>Bacteria</taxon>
        <taxon>Pseudomonadati</taxon>
        <taxon>Pseudomonadota</taxon>
        <taxon>Betaproteobacteria</taxon>
        <taxon>Burkholderiales</taxon>
        <taxon>Alcaligenaceae</taxon>
        <taxon>Bordetella</taxon>
    </lineage>
</organism>
<gene>
    <name evidence="3" type="ORF">L497_2633</name>
</gene>
<dbReference type="STRING" id="35814.BBB42_16105"/>
<dbReference type="GO" id="GO:0003677">
    <property type="term" value="F:DNA binding"/>
    <property type="evidence" value="ECO:0007669"/>
    <property type="project" value="UniProtKB-KW"/>
</dbReference>
<dbReference type="InterPro" id="IPR001387">
    <property type="entry name" value="Cro/C1-type_HTH"/>
</dbReference>
<dbReference type="InterPro" id="IPR011051">
    <property type="entry name" value="RmlC_Cupin_sf"/>
</dbReference>
<name>A0A158M6I2_9BORD</name>
<evidence type="ECO:0000259" key="2">
    <source>
        <dbReference type="PROSITE" id="PS50943"/>
    </source>
</evidence>
<dbReference type="Gene3D" id="1.10.260.40">
    <property type="entry name" value="lambda repressor-like DNA-binding domains"/>
    <property type="match status" value="1"/>
</dbReference>
<keyword evidence="1 3" id="KW-0238">DNA-binding</keyword>
<dbReference type="PATRIC" id="fig|1331206.3.peg.1778"/>
<dbReference type="PROSITE" id="PS50943">
    <property type="entry name" value="HTH_CROC1"/>
    <property type="match status" value="1"/>
</dbReference>
<dbReference type="SUPFAM" id="SSF51182">
    <property type="entry name" value="RmlC-like cupins"/>
    <property type="match status" value="1"/>
</dbReference>
<dbReference type="Gene3D" id="2.60.120.10">
    <property type="entry name" value="Jelly Rolls"/>
    <property type="match status" value="1"/>
</dbReference>
<dbReference type="GO" id="GO:0003700">
    <property type="term" value="F:DNA-binding transcription factor activity"/>
    <property type="evidence" value="ECO:0007669"/>
    <property type="project" value="TreeGrafter"/>
</dbReference>
<protein>
    <submittedName>
        <fullName evidence="3">DNA-binding helix-turn-helix protein</fullName>
    </submittedName>
</protein>
<sequence length="200" mass="21355">MMDTPMAADPDPQDVNARIAQRVRALRAAGGLSLQALAERSGVSRSMISLIERGAASPTAVVLDRLAGGLGVPLAGLFEAGCQARGPLRRHGEQTVWRDPASGYERRALSPPGWPSPLQLVEVVFPPGARVAYETGLRRPALQQQIWMLAGSIDIALGEDRFALNAGDCLAMVLDQSIVFSNPRPEPARYLLATLDPLAP</sequence>
<dbReference type="InterPro" id="IPR050807">
    <property type="entry name" value="TransReg_Diox_bact_type"/>
</dbReference>
<dbReference type="InterPro" id="IPR010982">
    <property type="entry name" value="Lambda_DNA-bd_dom_sf"/>
</dbReference>
<comment type="caution">
    <text evidence="3">The sequence shown here is derived from an EMBL/GenBank/DDBJ whole genome shotgun (WGS) entry which is preliminary data.</text>
</comment>
<dbReference type="GO" id="GO:0005829">
    <property type="term" value="C:cytosol"/>
    <property type="evidence" value="ECO:0007669"/>
    <property type="project" value="TreeGrafter"/>
</dbReference>
<accession>A0A158M6I2</accession>
<reference evidence="3 4" key="1">
    <citation type="submission" date="2014-03" db="EMBL/GenBank/DDBJ databases">
        <title>Genome sequence of Bordetella holmseii.</title>
        <authorList>
            <person name="Harvill E."/>
            <person name="Goodfield L.L."/>
            <person name="Ivanov Y."/>
            <person name="Meyer J.A."/>
            <person name="Newth C."/>
            <person name="Cassiday P."/>
            <person name="Tondella M.L."/>
            <person name="Liao P."/>
            <person name="Zimmerman J."/>
            <person name="Meert K."/>
            <person name="Wessel D."/>
            <person name="Berger J."/>
            <person name="Dean J.M."/>
            <person name="Holubkov R."/>
            <person name="Burr J."/>
            <person name="Liu T."/>
            <person name="Brinkac L.M."/>
            <person name="Sanka R."/>
            <person name="Kim M."/>
            <person name="Losada L."/>
        </authorList>
    </citation>
    <scope>NUCLEOTIDE SEQUENCE [LARGE SCALE GENOMIC DNA]</scope>
    <source>
        <strain evidence="3 4">CDC-H585-BH</strain>
    </source>
</reference>
<dbReference type="SUPFAM" id="SSF47413">
    <property type="entry name" value="lambda repressor-like DNA-binding domains"/>
    <property type="match status" value="1"/>
</dbReference>
<dbReference type="CDD" id="cd00093">
    <property type="entry name" value="HTH_XRE"/>
    <property type="match status" value="1"/>
</dbReference>
<dbReference type="PANTHER" id="PTHR46797:SF10">
    <property type="entry name" value="BLR1115 PROTEIN"/>
    <property type="match status" value="1"/>
</dbReference>
<dbReference type="Proteomes" id="UP000026682">
    <property type="component" value="Unassembled WGS sequence"/>
</dbReference>
<dbReference type="AlphaFoldDB" id="A0A158M6I2"/>
<dbReference type="PANTHER" id="PTHR46797">
    <property type="entry name" value="HTH-TYPE TRANSCRIPTIONAL REGULATOR"/>
    <property type="match status" value="1"/>
</dbReference>
<feature type="domain" description="HTH cro/C1-type" evidence="2">
    <location>
        <begin position="23"/>
        <end position="77"/>
    </location>
</feature>
<evidence type="ECO:0000313" key="3">
    <source>
        <dbReference type="EMBL" id="KAK91087.1"/>
    </source>
</evidence>
<evidence type="ECO:0000256" key="1">
    <source>
        <dbReference type="ARBA" id="ARBA00023125"/>
    </source>
</evidence>
<dbReference type="InterPro" id="IPR014710">
    <property type="entry name" value="RmlC-like_jellyroll"/>
</dbReference>
<dbReference type="CDD" id="cd02209">
    <property type="entry name" value="cupin_XRE_C"/>
    <property type="match status" value="1"/>
</dbReference>
<dbReference type="Pfam" id="PF01381">
    <property type="entry name" value="HTH_3"/>
    <property type="match status" value="1"/>
</dbReference>
<dbReference type="EMBL" id="JFZZ01000065">
    <property type="protein sequence ID" value="KAK91087.1"/>
    <property type="molecule type" value="Genomic_DNA"/>
</dbReference>
<proteinExistence type="predicted"/>
<evidence type="ECO:0000313" key="4">
    <source>
        <dbReference type="Proteomes" id="UP000026682"/>
    </source>
</evidence>